<dbReference type="Proteomes" id="UP000182737">
    <property type="component" value="Unassembled WGS sequence"/>
</dbReference>
<protein>
    <recommendedName>
        <fullName evidence="4">Lipoprotein</fullName>
    </recommendedName>
</protein>
<reference evidence="3" key="1">
    <citation type="submission" date="2016-10" db="EMBL/GenBank/DDBJ databases">
        <authorList>
            <person name="Varghese N."/>
            <person name="Submissions S."/>
        </authorList>
    </citation>
    <scope>NUCLEOTIDE SEQUENCE [LARGE SCALE GENOMIC DNA]</scope>
    <source>
        <strain evidence="3">XBD1002</strain>
    </source>
</reference>
<accession>A0A1I3NEW2</accession>
<dbReference type="PROSITE" id="PS51257">
    <property type="entry name" value="PROKAR_LIPOPROTEIN"/>
    <property type="match status" value="1"/>
</dbReference>
<evidence type="ECO:0000313" key="2">
    <source>
        <dbReference type="EMBL" id="SFJ07470.1"/>
    </source>
</evidence>
<evidence type="ECO:0008006" key="4">
    <source>
        <dbReference type="Google" id="ProtNLM"/>
    </source>
</evidence>
<dbReference type="EMBL" id="FORI01000014">
    <property type="protein sequence ID" value="SFJ07470.1"/>
    <property type="molecule type" value="Genomic_DNA"/>
</dbReference>
<feature type="signal peptide" evidence="1">
    <location>
        <begin position="1"/>
        <end position="21"/>
    </location>
</feature>
<sequence>MKKTLKVLGLLAVAAALFVGCKQNVEEPGKKDIQGELFDPSDLTVTATKYVLSDGSWSYRYVYESGEDTMAEQVDFSISNGSWNAEAATTYISSAEMTIPEDATEEEKQEVIAMGMEINGNKATYYKEFDILALANKVNSDAEFRSKVLAYVEYISSSSHSSDFVPDPEAAAYVQTTSLLMGLPGADVEPGTKTNAEKSKYYFTDSETHNGKTYTTKIYLAKN</sequence>
<keyword evidence="3" id="KW-1185">Reference proteome</keyword>
<evidence type="ECO:0000256" key="1">
    <source>
        <dbReference type="SAM" id="SignalP"/>
    </source>
</evidence>
<gene>
    <name evidence="2" type="ORF">SAMN04487775_1148</name>
</gene>
<name>A0A1I3NEW2_9SPIR</name>
<proteinExistence type="predicted"/>
<keyword evidence="1" id="KW-0732">Signal</keyword>
<feature type="chain" id="PRO_5010238733" description="Lipoprotein" evidence="1">
    <location>
        <begin position="22"/>
        <end position="223"/>
    </location>
</feature>
<evidence type="ECO:0000313" key="3">
    <source>
        <dbReference type="Proteomes" id="UP000182737"/>
    </source>
</evidence>
<organism evidence="2 3">
    <name type="scientific">Treponema bryantii</name>
    <dbReference type="NCBI Taxonomy" id="163"/>
    <lineage>
        <taxon>Bacteria</taxon>
        <taxon>Pseudomonadati</taxon>
        <taxon>Spirochaetota</taxon>
        <taxon>Spirochaetia</taxon>
        <taxon>Spirochaetales</taxon>
        <taxon>Treponemataceae</taxon>
        <taxon>Treponema</taxon>
    </lineage>
</organism>
<dbReference type="RefSeq" id="WP_074933714.1">
    <property type="nucleotide sequence ID" value="NZ_FORI01000014.1"/>
</dbReference>
<dbReference type="AlphaFoldDB" id="A0A1I3NEW2"/>